<dbReference type="Proteomes" id="UP000481852">
    <property type="component" value="Unassembled WGS sequence"/>
</dbReference>
<sequence>MSGCIWKFSDQIDDVDVEMLHRDFITFREAMEYYGLNEKPVVRLAREAGAVYKIGKMVRVRRTIFEAYLRRIMLIETAEPDEGEEGIHRTGE</sequence>
<dbReference type="EMBL" id="VULZ01000002">
    <property type="protein sequence ID" value="MSS14060.1"/>
    <property type="molecule type" value="Genomic_DNA"/>
</dbReference>
<proteinExistence type="predicted"/>
<reference evidence="1 2" key="1">
    <citation type="submission" date="2019-08" db="EMBL/GenBank/DDBJ databases">
        <title>In-depth cultivation of the pig gut microbiome towards novel bacterial diversity and tailored functional studies.</title>
        <authorList>
            <person name="Wylensek D."/>
            <person name="Hitch T.C.A."/>
            <person name="Clavel T."/>
        </authorList>
    </citation>
    <scope>NUCLEOTIDE SEQUENCE [LARGE SCALE GENOMIC DNA]</scope>
    <source>
        <strain evidence="1 2">Oil+RF-744-WCA-WT-11</strain>
    </source>
</reference>
<organism evidence="1 2">
    <name type="scientific">Porcincola intestinalis</name>
    <dbReference type="NCBI Taxonomy" id="2606632"/>
    <lineage>
        <taxon>Bacteria</taxon>
        <taxon>Bacillati</taxon>
        <taxon>Bacillota</taxon>
        <taxon>Clostridia</taxon>
        <taxon>Lachnospirales</taxon>
        <taxon>Lachnospiraceae</taxon>
        <taxon>Porcincola</taxon>
    </lineage>
</organism>
<dbReference type="RefSeq" id="WP_154523071.1">
    <property type="nucleotide sequence ID" value="NZ_VULZ01000002.1"/>
</dbReference>
<evidence type="ECO:0000313" key="1">
    <source>
        <dbReference type="EMBL" id="MSS14060.1"/>
    </source>
</evidence>
<comment type="caution">
    <text evidence="1">The sequence shown here is derived from an EMBL/GenBank/DDBJ whole genome shotgun (WGS) entry which is preliminary data.</text>
</comment>
<gene>
    <name evidence="1" type="ORF">FYJ35_03225</name>
</gene>
<name>A0A6L5X1A4_9FIRM</name>
<evidence type="ECO:0000313" key="2">
    <source>
        <dbReference type="Proteomes" id="UP000481852"/>
    </source>
</evidence>
<dbReference type="AlphaFoldDB" id="A0A6L5X1A4"/>
<dbReference type="Pfam" id="PF20063">
    <property type="entry name" value="DUF6462"/>
    <property type="match status" value="1"/>
</dbReference>
<protein>
    <submittedName>
        <fullName evidence="1">Helix-turn-helix domain-containing protein</fullName>
    </submittedName>
</protein>
<dbReference type="InterPro" id="IPR045591">
    <property type="entry name" value="DUF6462"/>
</dbReference>
<accession>A0A6L5X1A4</accession>
<keyword evidence="2" id="KW-1185">Reference proteome</keyword>